<evidence type="ECO:0000313" key="1">
    <source>
        <dbReference type="EMBL" id="KXT10458.1"/>
    </source>
</evidence>
<dbReference type="EMBL" id="LFZO01000260">
    <property type="protein sequence ID" value="KXT10458.1"/>
    <property type="molecule type" value="Genomic_DNA"/>
</dbReference>
<accession>A0A139I6X4</accession>
<sequence>MAEGGGQKALVVEAPTRLPASLMNALTPAAAATAYGYGLGFGYGHGHGSTGAPVDPMHCGMTRPGAGSDVAGWQQI</sequence>
<dbReference type="AlphaFoldDB" id="A0A139I6X4"/>
<gene>
    <name evidence="1" type="ORF">AC579_1848</name>
</gene>
<reference evidence="1 2" key="1">
    <citation type="submission" date="2015-07" db="EMBL/GenBank/DDBJ databases">
        <title>Comparative genomics of the Sigatoka disease complex on banana suggests a link between parallel evolutionary changes in Pseudocercospora fijiensis and Pseudocercospora eumusae and increased virulence on the banana host.</title>
        <authorList>
            <person name="Chang T.-C."/>
            <person name="Salvucci A."/>
            <person name="Crous P.W."/>
            <person name="Stergiopoulos I."/>
        </authorList>
    </citation>
    <scope>NUCLEOTIDE SEQUENCE [LARGE SCALE GENOMIC DNA]</scope>
    <source>
        <strain evidence="1 2">CBS 116634</strain>
    </source>
</reference>
<proteinExistence type="predicted"/>
<protein>
    <submittedName>
        <fullName evidence="1">Uncharacterized protein</fullName>
    </submittedName>
</protein>
<name>A0A139I6X4_9PEZI</name>
<dbReference type="Proteomes" id="UP000073492">
    <property type="component" value="Unassembled WGS sequence"/>
</dbReference>
<organism evidence="1 2">
    <name type="scientific">Pseudocercospora musae</name>
    <dbReference type="NCBI Taxonomy" id="113226"/>
    <lineage>
        <taxon>Eukaryota</taxon>
        <taxon>Fungi</taxon>
        <taxon>Dikarya</taxon>
        <taxon>Ascomycota</taxon>
        <taxon>Pezizomycotina</taxon>
        <taxon>Dothideomycetes</taxon>
        <taxon>Dothideomycetidae</taxon>
        <taxon>Mycosphaerellales</taxon>
        <taxon>Mycosphaerellaceae</taxon>
        <taxon>Pseudocercospora</taxon>
    </lineage>
</organism>
<comment type="caution">
    <text evidence="1">The sequence shown here is derived from an EMBL/GenBank/DDBJ whole genome shotgun (WGS) entry which is preliminary data.</text>
</comment>
<evidence type="ECO:0000313" key="2">
    <source>
        <dbReference type="Proteomes" id="UP000073492"/>
    </source>
</evidence>
<keyword evidence="2" id="KW-1185">Reference proteome</keyword>